<reference evidence="1" key="2">
    <citation type="journal article" date="2012" name="PLoS ONE">
        <title>A Deeply Branching Thermophilic Bacterium with an Ancient Acetyl-CoA Pathway Dominates a Subsurface Ecosystem.</title>
        <authorList>
            <person name="Takami H."/>
            <person name="Noguchi H."/>
            <person name="Takaki Y."/>
            <person name="Uchiyama I."/>
            <person name="Toyoda A."/>
            <person name="Nishi S."/>
            <person name="Chee G.-J."/>
            <person name="Arai W."/>
            <person name="Nunoura T."/>
            <person name="Itoh T."/>
            <person name="Hattori M."/>
            <person name="Takai K."/>
        </authorList>
    </citation>
    <scope>NUCLEOTIDE SEQUENCE</scope>
</reference>
<organism evidence="1">
    <name type="scientific">uncultured Aquificia bacterium</name>
    <dbReference type="NCBI Taxonomy" id="453415"/>
    <lineage>
        <taxon>Bacteria</taxon>
        <taxon>Pseudomonadati</taxon>
        <taxon>Aquificota</taxon>
        <taxon>Aquificia</taxon>
        <taxon>environmental samples</taxon>
    </lineage>
</organism>
<evidence type="ECO:0000313" key="1">
    <source>
        <dbReference type="EMBL" id="BAL53647.1"/>
    </source>
</evidence>
<proteinExistence type="predicted"/>
<dbReference type="EMBL" id="AP011663">
    <property type="protein sequence ID" value="BAL53647.1"/>
    <property type="molecule type" value="Genomic_DNA"/>
</dbReference>
<protein>
    <submittedName>
        <fullName evidence="1">Uncharacterized protein</fullName>
    </submittedName>
</protein>
<dbReference type="AlphaFoldDB" id="H5SBW1"/>
<name>H5SBW1_9BACT</name>
<accession>H5SBW1</accession>
<reference evidence="1" key="1">
    <citation type="journal article" date="2005" name="Environ. Microbiol.">
        <title>Genetic and functional properties of uncultivated thermophilic crenarchaeotes from a subsurface gold mine as revealed by analysis of genome fragments.</title>
        <authorList>
            <person name="Nunoura T."/>
            <person name="Hirayama H."/>
            <person name="Takami H."/>
            <person name="Oida H."/>
            <person name="Nishi S."/>
            <person name="Shimamura S."/>
            <person name="Suzuki Y."/>
            <person name="Inagaki F."/>
            <person name="Takai K."/>
            <person name="Nealson K.H."/>
            <person name="Horikoshi K."/>
        </authorList>
    </citation>
    <scope>NUCLEOTIDE SEQUENCE</scope>
</reference>
<gene>
    <name evidence="1" type="ORF">HGMM_F07F09C22</name>
</gene>
<sequence>MFYLVEFATYGKPEDLILEVAKELYKKHQDYYAVHSHKIEHLPSEVPTLTLTGAPGVFTALALHELRSGYSQVKLHDFIHVSDILEPEWVGDVSILWRWVTSRGNVFAIGWVGSSSYILWFGRRHAIVEHFPTLQEILHDKGYVVREYYHTRRPDLPPFTTTEEVAL</sequence>